<keyword evidence="4" id="KW-0788">Thiol protease</keyword>
<dbReference type="GO" id="GO:0006508">
    <property type="term" value="P:proteolysis"/>
    <property type="evidence" value="ECO:0007669"/>
    <property type="project" value="UniProtKB-KW"/>
</dbReference>
<feature type="domain" description="NlpC/P60" evidence="5">
    <location>
        <begin position="72"/>
        <end position="189"/>
    </location>
</feature>
<comment type="similarity">
    <text evidence="1">Belongs to the peptidase C40 family.</text>
</comment>
<dbReference type="GO" id="GO:0008234">
    <property type="term" value="F:cysteine-type peptidase activity"/>
    <property type="evidence" value="ECO:0007669"/>
    <property type="project" value="UniProtKB-KW"/>
</dbReference>
<dbReference type="InterPro" id="IPR000064">
    <property type="entry name" value="NLP_P60_dom"/>
</dbReference>
<evidence type="ECO:0000313" key="6">
    <source>
        <dbReference type="EMBL" id="PRX15822.1"/>
    </source>
</evidence>
<dbReference type="AlphaFoldDB" id="A0A2T0JZW6"/>
<dbReference type="RefSeq" id="WP_106328041.1">
    <property type="nucleotide sequence ID" value="NZ_BOMO01000022.1"/>
</dbReference>
<keyword evidence="2" id="KW-0645">Protease</keyword>
<name>A0A2T0JZW6_9ACTN</name>
<dbReference type="PROSITE" id="PS51935">
    <property type="entry name" value="NLPC_P60"/>
    <property type="match status" value="1"/>
</dbReference>
<dbReference type="OrthoDB" id="5177647at2"/>
<dbReference type="SUPFAM" id="SSF54001">
    <property type="entry name" value="Cysteine proteinases"/>
    <property type="match status" value="1"/>
</dbReference>
<dbReference type="Pfam" id="PF00877">
    <property type="entry name" value="NLPC_P60"/>
    <property type="match status" value="1"/>
</dbReference>
<reference evidence="6 7" key="1">
    <citation type="submission" date="2018-03" db="EMBL/GenBank/DDBJ databases">
        <title>Genomic Encyclopedia of Archaeal and Bacterial Type Strains, Phase II (KMG-II): from individual species to whole genera.</title>
        <authorList>
            <person name="Goeker M."/>
        </authorList>
    </citation>
    <scope>NUCLEOTIDE SEQUENCE [LARGE SCALE GENOMIC DNA]</scope>
    <source>
        <strain evidence="6 7">DSM 43146</strain>
    </source>
</reference>
<dbReference type="Proteomes" id="UP000239415">
    <property type="component" value="Unassembled WGS sequence"/>
</dbReference>
<protein>
    <submittedName>
        <fullName evidence="6">Cell wall-associated NlpC family hydrolase</fullName>
    </submittedName>
</protein>
<evidence type="ECO:0000256" key="4">
    <source>
        <dbReference type="ARBA" id="ARBA00022807"/>
    </source>
</evidence>
<sequence length="189" mass="19829">MRVSTLSRPTRNLGAGTIALSVGLGLLTGGLGTPQSATAAPQASTIAATWALPQTSVAVNRATVTVKAASAKAAGVRVVSEASRHKGKKYKFGAAGPKRFDCSGFTMYVYKKAAGKKLPHKAHLQQRYGKAVAKANKRPGDLIVIRKGTRGTHAGIYAGGGKMWAAPRAGKTVTKQKIYAKNYVVRRLV</sequence>
<proteinExistence type="inferred from homology"/>
<comment type="caution">
    <text evidence="6">The sequence shown here is derived from an EMBL/GenBank/DDBJ whole genome shotgun (WGS) entry which is preliminary data.</text>
</comment>
<organism evidence="6 7">
    <name type="scientific">Actinoplanes italicus</name>
    <dbReference type="NCBI Taxonomy" id="113567"/>
    <lineage>
        <taxon>Bacteria</taxon>
        <taxon>Bacillati</taxon>
        <taxon>Actinomycetota</taxon>
        <taxon>Actinomycetes</taxon>
        <taxon>Micromonosporales</taxon>
        <taxon>Micromonosporaceae</taxon>
        <taxon>Actinoplanes</taxon>
    </lineage>
</organism>
<evidence type="ECO:0000256" key="2">
    <source>
        <dbReference type="ARBA" id="ARBA00022670"/>
    </source>
</evidence>
<evidence type="ECO:0000256" key="1">
    <source>
        <dbReference type="ARBA" id="ARBA00007074"/>
    </source>
</evidence>
<dbReference type="PANTHER" id="PTHR47053:SF1">
    <property type="entry name" value="MUREIN DD-ENDOPEPTIDASE MEPH-RELATED"/>
    <property type="match status" value="1"/>
</dbReference>
<evidence type="ECO:0000256" key="3">
    <source>
        <dbReference type="ARBA" id="ARBA00022801"/>
    </source>
</evidence>
<dbReference type="EMBL" id="PVMZ01000022">
    <property type="protein sequence ID" value="PRX15822.1"/>
    <property type="molecule type" value="Genomic_DNA"/>
</dbReference>
<dbReference type="InterPro" id="IPR051202">
    <property type="entry name" value="Peptidase_C40"/>
</dbReference>
<dbReference type="InterPro" id="IPR038765">
    <property type="entry name" value="Papain-like_cys_pep_sf"/>
</dbReference>
<dbReference type="Gene3D" id="3.90.1720.10">
    <property type="entry name" value="endopeptidase domain like (from Nostoc punctiforme)"/>
    <property type="match status" value="1"/>
</dbReference>
<keyword evidence="3 6" id="KW-0378">Hydrolase</keyword>
<accession>A0A2T0JZW6</accession>
<keyword evidence="7" id="KW-1185">Reference proteome</keyword>
<evidence type="ECO:0000313" key="7">
    <source>
        <dbReference type="Proteomes" id="UP000239415"/>
    </source>
</evidence>
<evidence type="ECO:0000259" key="5">
    <source>
        <dbReference type="PROSITE" id="PS51935"/>
    </source>
</evidence>
<gene>
    <name evidence="6" type="ORF">CLV67_12262</name>
</gene>
<dbReference type="PANTHER" id="PTHR47053">
    <property type="entry name" value="MUREIN DD-ENDOPEPTIDASE MEPH-RELATED"/>
    <property type="match status" value="1"/>
</dbReference>